<dbReference type="STRING" id="658187.LDG_6428"/>
<dbReference type="OrthoDB" id="5642748at2"/>
<sequence length="186" mass="20336">MKLTHSVSLALVLLPFSLFADTQSLYCPQNHAYISIGMTPDQVIAACGQPVSQQDSNQPVTQKIPVQQLIYNNMGTSSAFYGVWNVSTGSSGSRLEVSIVDKKVKDIKLNSSDTNAASICSGNSIQVGDPVEKVYYSCGSPSLTNNTYINEIVPTAQKPQVWIYQFDQYQPPVTLTFVDGRLKSFN</sequence>
<organism evidence="2 3">
    <name type="scientific">Legionella drancourtii LLAP12</name>
    <dbReference type="NCBI Taxonomy" id="658187"/>
    <lineage>
        <taxon>Bacteria</taxon>
        <taxon>Pseudomonadati</taxon>
        <taxon>Pseudomonadota</taxon>
        <taxon>Gammaproteobacteria</taxon>
        <taxon>Legionellales</taxon>
        <taxon>Legionellaceae</taxon>
        <taxon>Legionella</taxon>
    </lineage>
</organism>
<dbReference type="RefSeq" id="WP_006870359.1">
    <property type="nucleotide sequence ID" value="NZ_JH413813.1"/>
</dbReference>
<dbReference type="eggNOG" id="ENOG5030SY2">
    <property type="taxonomic scope" value="Bacteria"/>
</dbReference>
<keyword evidence="3" id="KW-1185">Reference proteome</keyword>
<keyword evidence="1" id="KW-0732">Signal</keyword>
<feature type="chain" id="PRO_5003521338" description="DUF2845 domain-containing protein" evidence="1">
    <location>
        <begin position="21"/>
        <end position="186"/>
    </location>
</feature>
<feature type="signal peptide" evidence="1">
    <location>
        <begin position="1"/>
        <end position="20"/>
    </location>
</feature>
<dbReference type="Proteomes" id="UP000002770">
    <property type="component" value="Unassembled WGS sequence"/>
</dbReference>
<evidence type="ECO:0000256" key="1">
    <source>
        <dbReference type="SAM" id="SignalP"/>
    </source>
</evidence>
<dbReference type="AlphaFoldDB" id="G9EMG1"/>
<reference evidence="2 3" key="1">
    <citation type="journal article" date="2011" name="BMC Genomics">
        <title>Insight into cross-talk between intra-amoebal pathogens.</title>
        <authorList>
            <person name="Gimenez G."/>
            <person name="Bertelli C."/>
            <person name="Moliner C."/>
            <person name="Robert C."/>
            <person name="Raoult D."/>
            <person name="Fournier P.E."/>
            <person name="Greub G."/>
        </authorList>
    </citation>
    <scope>NUCLEOTIDE SEQUENCE [LARGE SCALE GENOMIC DNA]</scope>
    <source>
        <strain evidence="2 3">LLAP12</strain>
    </source>
</reference>
<dbReference type="EMBL" id="JH413813">
    <property type="protein sequence ID" value="EHL31497.1"/>
    <property type="molecule type" value="Genomic_DNA"/>
</dbReference>
<proteinExistence type="predicted"/>
<accession>G9EMG1</accession>
<evidence type="ECO:0000313" key="3">
    <source>
        <dbReference type="Proteomes" id="UP000002770"/>
    </source>
</evidence>
<dbReference type="InterPro" id="IPR021268">
    <property type="entry name" value="DUF2845"/>
</dbReference>
<protein>
    <recommendedName>
        <fullName evidence="4">DUF2845 domain-containing protein</fullName>
    </recommendedName>
</protein>
<evidence type="ECO:0000313" key="2">
    <source>
        <dbReference type="EMBL" id="EHL31497.1"/>
    </source>
</evidence>
<gene>
    <name evidence="2" type="ORF">LDG_6428</name>
</gene>
<dbReference type="Pfam" id="PF11006">
    <property type="entry name" value="DUF2845"/>
    <property type="match status" value="1"/>
</dbReference>
<name>G9EMG1_9GAMM</name>
<evidence type="ECO:0008006" key="4">
    <source>
        <dbReference type="Google" id="ProtNLM"/>
    </source>
</evidence>
<dbReference type="HOGENOM" id="CLU_1364808_0_0_6"/>
<dbReference type="InParanoid" id="G9EMG1"/>